<comment type="caution">
    <text evidence="2">The sequence shown here is derived from an EMBL/GenBank/DDBJ whole genome shotgun (WGS) entry which is preliminary data.</text>
</comment>
<reference evidence="2 3" key="1">
    <citation type="journal article" date="2021" name="BMC Genomics">
        <title>Datura genome reveals duplications of psychoactive alkaloid biosynthetic genes and high mutation rate following tissue culture.</title>
        <authorList>
            <person name="Rajewski A."/>
            <person name="Carter-House D."/>
            <person name="Stajich J."/>
            <person name="Litt A."/>
        </authorList>
    </citation>
    <scope>NUCLEOTIDE SEQUENCE [LARGE SCALE GENOMIC DNA]</scope>
    <source>
        <strain evidence="2">AR-01</strain>
    </source>
</reference>
<feature type="region of interest" description="Disordered" evidence="1">
    <location>
        <begin position="128"/>
        <end position="148"/>
    </location>
</feature>
<evidence type="ECO:0000256" key="1">
    <source>
        <dbReference type="SAM" id="MobiDB-lite"/>
    </source>
</evidence>
<organism evidence="2 3">
    <name type="scientific">Datura stramonium</name>
    <name type="common">Jimsonweed</name>
    <name type="synonym">Common thornapple</name>
    <dbReference type="NCBI Taxonomy" id="4076"/>
    <lineage>
        <taxon>Eukaryota</taxon>
        <taxon>Viridiplantae</taxon>
        <taxon>Streptophyta</taxon>
        <taxon>Embryophyta</taxon>
        <taxon>Tracheophyta</taxon>
        <taxon>Spermatophyta</taxon>
        <taxon>Magnoliopsida</taxon>
        <taxon>eudicotyledons</taxon>
        <taxon>Gunneridae</taxon>
        <taxon>Pentapetalae</taxon>
        <taxon>asterids</taxon>
        <taxon>lamiids</taxon>
        <taxon>Solanales</taxon>
        <taxon>Solanaceae</taxon>
        <taxon>Solanoideae</taxon>
        <taxon>Datureae</taxon>
        <taxon>Datura</taxon>
    </lineage>
</organism>
<evidence type="ECO:0000313" key="3">
    <source>
        <dbReference type="Proteomes" id="UP000823775"/>
    </source>
</evidence>
<keyword evidence="3" id="KW-1185">Reference proteome</keyword>
<protein>
    <submittedName>
        <fullName evidence="2">Uncharacterized protein</fullName>
    </submittedName>
</protein>
<sequence>MTNTKIQDLPSDEAQHIAQLCFGLARMEDYYVFFKEKSSIHVETQFELAYGWIWCVLELSHQRIQRKSPLRLKFLSPASWIRHTSMYEKSLGEIQKKGQAAGNFVALSEPGEYIMPVRVGGMITLDTKSNKDAPASKRPKEMGDRINRPPFMFSNTTIGSSQVAASPPLCQLTY</sequence>
<dbReference type="Proteomes" id="UP000823775">
    <property type="component" value="Unassembled WGS sequence"/>
</dbReference>
<dbReference type="EMBL" id="JACEIK010001025">
    <property type="protein sequence ID" value="MCD7465194.1"/>
    <property type="molecule type" value="Genomic_DNA"/>
</dbReference>
<proteinExistence type="predicted"/>
<gene>
    <name evidence="2" type="ORF">HAX54_000769</name>
</gene>
<accession>A0ABS8T1H4</accession>
<name>A0ABS8T1H4_DATST</name>
<evidence type="ECO:0000313" key="2">
    <source>
        <dbReference type="EMBL" id="MCD7465194.1"/>
    </source>
</evidence>
<feature type="compositionally biased region" description="Basic and acidic residues" evidence="1">
    <location>
        <begin position="128"/>
        <end position="147"/>
    </location>
</feature>